<feature type="domain" description="Glycosyl transferase family 1" evidence="2">
    <location>
        <begin position="235"/>
        <end position="420"/>
    </location>
</feature>
<keyword evidence="3" id="KW-0808">Transferase</keyword>
<protein>
    <submittedName>
        <fullName evidence="3">Group 1 glycosyl transferase</fullName>
    </submittedName>
</protein>
<sequence>MTSDKPRVLIVAEHASAKFGGEAALPLHYFRVLRKRQIEAWLVVHERTRDELQLYFGDDFDRIFFVPDTIMHRLLWRIGQFLPQRLAYFTIWFPLRLLTQFVQRRLVKQIVQSHQITVVHQPIPVSPKEPSLIFDVGAPVIIGPMNGDMNYPPDFQWMQSRLVYLTLNAGRFLSNWLNWLIPGKRRAAILLVANTRTRAALPNGTCSDVVKLHENGVDLSVWQPKPEKPTQATRRPPNEPSSQSTKFIFVGRLVHWKAVNLLLTAFAQVAQHWPVELEIIGDGPESISLQQQAKALGLLSLHKSQSGDQTKSDPVEPYSSVRFLGWLSQADCAQRLQQSDVMVLPSMLECGGAVILESMAMGVPVIATNWGGPSDYLNESCGILIEPRSQQSFVNDLAAAMIQMAASPALRRSMGQMARHRVMSHFDWDVKVDAILDIYRDVLKATLPTRPLISPENTGSAISRV</sequence>
<dbReference type="CDD" id="cd03801">
    <property type="entry name" value="GT4_PimA-like"/>
    <property type="match status" value="1"/>
</dbReference>
<reference evidence="4" key="1">
    <citation type="submission" date="2018-02" db="EMBL/GenBank/DDBJ databases">
        <authorList>
            <person name="Moore K."/>
            <person name="Momper L."/>
        </authorList>
    </citation>
    <scope>NUCLEOTIDE SEQUENCE [LARGE SCALE GENOMIC DNA]</scope>
    <source>
        <strain evidence="4">ULC18</strain>
    </source>
</reference>
<dbReference type="Proteomes" id="UP000239576">
    <property type="component" value="Unassembled WGS sequence"/>
</dbReference>
<dbReference type="RefSeq" id="WP_106256862.1">
    <property type="nucleotide sequence ID" value="NZ_CAWNSW010000004.1"/>
</dbReference>
<evidence type="ECO:0000313" key="3">
    <source>
        <dbReference type="EMBL" id="PSB28262.1"/>
    </source>
</evidence>
<accession>A0A2T1E687</accession>
<proteinExistence type="predicted"/>
<dbReference type="OrthoDB" id="9775208at2"/>
<evidence type="ECO:0000259" key="2">
    <source>
        <dbReference type="Pfam" id="PF00534"/>
    </source>
</evidence>
<evidence type="ECO:0000256" key="1">
    <source>
        <dbReference type="SAM" id="MobiDB-lite"/>
    </source>
</evidence>
<organism evidence="3 4">
    <name type="scientific">Stenomitos frigidus ULC18</name>
    <dbReference type="NCBI Taxonomy" id="2107698"/>
    <lineage>
        <taxon>Bacteria</taxon>
        <taxon>Bacillati</taxon>
        <taxon>Cyanobacteriota</taxon>
        <taxon>Cyanophyceae</taxon>
        <taxon>Leptolyngbyales</taxon>
        <taxon>Leptolyngbyaceae</taxon>
        <taxon>Stenomitos</taxon>
    </lineage>
</organism>
<dbReference type="GO" id="GO:0016757">
    <property type="term" value="F:glycosyltransferase activity"/>
    <property type="evidence" value="ECO:0007669"/>
    <property type="project" value="InterPro"/>
</dbReference>
<dbReference type="EMBL" id="PVWK01000081">
    <property type="protein sequence ID" value="PSB28262.1"/>
    <property type="molecule type" value="Genomic_DNA"/>
</dbReference>
<feature type="region of interest" description="Disordered" evidence="1">
    <location>
        <begin position="221"/>
        <end position="243"/>
    </location>
</feature>
<dbReference type="PANTHER" id="PTHR45947:SF3">
    <property type="entry name" value="SULFOQUINOVOSYL TRANSFERASE SQD2"/>
    <property type="match status" value="1"/>
</dbReference>
<dbReference type="InterPro" id="IPR001296">
    <property type="entry name" value="Glyco_trans_1"/>
</dbReference>
<dbReference type="SUPFAM" id="SSF53756">
    <property type="entry name" value="UDP-Glycosyltransferase/glycogen phosphorylase"/>
    <property type="match status" value="1"/>
</dbReference>
<dbReference type="PANTHER" id="PTHR45947">
    <property type="entry name" value="SULFOQUINOVOSYL TRANSFERASE SQD2"/>
    <property type="match status" value="1"/>
</dbReference>
<evidence type="ECO:0000313" key="4">
    <source>
        <dbReference type="Proteomes" id="UP000239576"/>
    </source>
</evidence>
<dbReference type="AlphaFoldDB" id="A0A2T1E687"/>
<dbReference type="Pfam" id="PF00534">
    <property type="entry name" value="Glycos_transf_1"/>
    <property type="match status" value="1"/>
</dbReference>
<dbReference type="Gene3D" id="3.40.50.2000">
    <property type="entry name" value="Glycogen Phosphorylase B"/>
    <property type="match status" value="2"/>
</dbReference>
<dbReference type="InterPro" id="IPR050194">
    <property type="entry name" value="Glycosyltransferase_grp1"/>
</dbReference>
<name>A0A2T1E687_9CYAN</name>
<gene>
    <name evidence="3" type="ORF">C7B82_13750</name>
</gene>
<keyword evidence="4" id="KW-1185">Reference proteome</keyword>
<reference evidence="3 4" key="2">
    <citation type="submission" date="2018-03" db="EMBL/GenBank/DDBJ databases">
        <title>The ancient ancestry and fast evolution of plastids.</title>
        <authorList>
            <person name="Moore K.R."/>
            <person name="Magnabosco C."/>
            <person name="Momper L."/>
            <person name="Gold D.A."/>
            <person name="Bosak T."/>
            <person name="Fournier G.P."/>
        </authorList>
    </citation>
    <scope>NUCLEOTIDE SEQUENCE [LARGE SCALE GENOMIC DNA]</scope>
    <source>
        <strain evidence="3 4">ULC18</strain>
    </source>
</reference>
<comment type="caution">
    <text evidence="3">The sequence shown here is derived from an EMBL/GenBank/DDBJ whole genome shotgun (WGS) entry which is preliminary data.</text>
</comment>